<feature type="domain" description="HAMP" evidence="2">
    <location>
        <begin position="495"/>
        <end position="547"/>
    </location>
</feature>
<dbReference type="InterPro" id="IPR011990">
    <property type="entry name" value="TPR-like_helical_dom_sf"/>
</dbReference>
<keyword evidence="1" id="KW-0472">Membrane</keyword>
<dbReference type="Proteomes" id="UP000094669">
    <property type="component" value="Unassembled WGS sequence"/>
</dbReference>
<feature type="transmembrane region" description="Helical" evidence="1">
    <location>
        <begin position="38"/>
        <end position="62"/>
    </location>
</feature>
<keyword evidence="1" id="KW-0812">Transmembrane</keyword>
<feature type="transmembrane region" description="Helical" evidence="1">
    <location>
        <begin position="143"/>
        <end position="161"/>
    </location>
</feature>
<feature type="transmembrane region" description="Helical" evidence="1">
    <location>
        <begin position="68"/>
        <end position="88"/>
    </location>
</feature>
<feature type="transmembrane region" description="Helical" evidence="1">
    <location>
        <begin position="6"/>
        <end position="26"/>
    </location>
</feature>
<comment type="caution">
    <text evidence="3">The sequence shown here is derived from an EMBL/GenBank/DDBJ whole genome shotgun (WGS) entry which is preliminary data.</text>
</comment>
<evidence type="ECO:0000313" key="4">
    <source>
        <dbReference type="Proteomes" id="UP000094669"/>
    </source>
</evidence>
<keyword evidence="4" id="KW-1185">Reference proteome</keyword>
<accession>A0ABX4YKR8</accession>
<evidence type="ECO:0000256" key="1">
    <source>
        <dbReference type="SAM" id="Phobius"/>
    </source>
</evidence>
<feature type="transmembrane region" description="Helical" evidence="1">
    <location>
        <begin position="204"/>
        <end position="226"/>
    </location>
</feature>
<evidence type="ECO:0000259" key="2">
    <source>
        <dbReference type="PROSITE" id="PS50885"/>
    </source>
</evidence>
<proteinExistence type="predicted"/>
<dbReference type="CDD" id="cd06225">
    <property type="entry name" value="HAMP"/>
    <property type="match status" value="1"/>
</dbReference>
<name>A0ABX4YKR8_9LEPT</name>
<protein>
    <submittedName>
        <fullName evidence="3">HAMP domain-containing protein</fullName>
    </submittedName>
</protein>
<dbReference type="PROSITE" id="PS50885">
    <property type="entry name" value="HAMP"/>
    <property type="match status" value="1"/>
</dbReference>
<dbReference type="SUPFAM" id="SSF158472">
    <property type="entry name" value="HAMP domain-like"/>
    <property type="match status" value="1"/>
</dbReference>
<dbReference type="SMART" id="SM00304">
    <property type="entry name" value="HAMP"/>
    <property type="match status" value="1"/>
</dbReference>
<dbReference type="RefSeq" id="WP_020989023.1">
    <property type="nucleotide sequence ID" value="NZ_MCRM02000004.1"/>
</dbReference>
<feature type="transmembrane region" description="Helical" evidence="1">
    <location>
        <begin position="238"/>
        <end position="259"/>
    </location>
</feature>
<organism evidence="3 4">
    <name type="scientific">Leptospira inadai serovar Lyme</name>
    <dbReference type="NCBI Taxonomy" id="293084"/>
    <lineage>
        <taxon>Bacteria</taxon>
        <taxon>Pseudomonadati</taxon>
        <taxon>Spirochaetota</taxon>
        <taxon>Spirochaetia</taxon>
        <taxon>Leptospirales</taxon>
        <taxon>Leptospiraceae</taxon>
        <taxon>Leptospira</taxon>
    </lineage>
</organism>
<feature type="transmembrane region" description="Helical" evidence="1">
    <location>
        <begin position="173"/>
        <end position="192"/>
    </location>
</feature>
<dbReference type="Pfam" id="PF14559">
    <property type="entry name" value="TPR_19"/>
    <property type="match status" value="1"/>
</dbReference>
<feature type="transmembrane region" description="Helical" evidence="1">
    <location>
        <begin position="100"/>
        <end position="123"/>
    </location>
</feature>
<sequence length="711" mass="79738">MTVLTFVSVCYLTGFIVSGLCAFFLLSPKEKLESTVHLGWVFLYFALMQLAFLVGTSFFYPISFLHRWVSIPSSILACTHLLSYFYFLNPQSSHKVGRSLLTGGFLLALGSLILHVLRTVPYAPSYDFSGNVFDVIRVGDERILAWTLSSYLGAALILGGVRAFQAPRADIKLMAVSLWVPFLLLFGTTLLFHTKEIAVPIDRAMALSFWNPLFLTALFIAWLVHLRASGEAFSVRNPLLLGIVLLLLFVFQGSSWLFLQPGLDSLKETVSERQKAEDLSPKSYTFTVQDTSDFSSGVTGGLDPSLFAQTKRDLILSFIWENPPLLALEFPAYSEVGKHWIGNPEYSEKLIGLSKDLEKIRKKIKNLPEKEFKEETLAILNPEGRNESLALYLKVLSGIVKNSSAEGESLRELVLDQSRELIPDGEPRFRKIPGTEEKYYYSLIQKSPGKTQAKETGIPYKDYLAFETKLLAKPLLAFLLCLFLFGIGIHAFLSFIIFHPLERLYSGLELATEGDLERELRAEAWDEIGSLADQFNRMIQSIRSTPVNGVGISGHHSDVKIGSWKESLQRIKLARSPKELGQILSELESLPSSDQNRSKLILKAALKAKDYQRAYLAAEEIRTLGTNDSEVVFLTSYCLKKLGNRKEAIRLAEKVRSENPRHSQNRLHLAELYFLEGRLAEAQDIAVEIQTDEGVSPTLTKLMNAIEKKGS</sequence>
<dbReference type="InterPro" id="IPR003660">
    <property type="entry name" value="HAMP_dom"/>
</dbReference>
<dbReference type="Gene3D" id="1.25.40.10">
    <property type="entry name" value="Tetratricopeptide repeat domain"/>
    <property type="match status" value="1"/>
</dbReference>
<evidence type="ECO:0000313" key="3">
    <source>
        <dbReference type="EMBL" id="PNV75883.1"/>
    </source>
</evidence>
<dbReference type="SUPFAM" id="SSF48452">
    <property type="entry name" value="TPR-like"/>
    <property type="match status" value="1"/>
</dbReference>
<reference evidence="3" key="1">
    <citation type="submission" date="2018-01" db="EMBL/GenBank/DDBJ databases">
        <title>Genomic characterization of Leptospira inadai serogroup Lyme isolated from captured rat in Brazil and comparative analysis with human reference strain.</title>
        <authorList>
            <person name="Moreno L.Z."/>
            <person name="Loureiro A.P."/>
            <person name="Miraglia F."/>
            <person name="Kremer F.S."/>
            <person name="Eslabao M.R."/>
            <person name="Dellagostin O.A."/>
            <person name="Lilenbaum W."/>
            <person name="Moreno A.M."/>
        </authorList>
    </citation>
    <scope>NUCLEOTIDE SEQUENCE [LARGE SCALE GENOMIC DNA]</scope>
    <source>
        <strain evidence="3">M34/99</strain>
    </source>
</reference>
<dbReference type="Gene3D" id="6.10.340.10">
    <property type="match status" value="1"/>
</dbReference>
<feature type="transmembrane region" description="Helical" evidence="1">
    <location>
        <begin position="475"/>
        <end position="498"/>
    </location>
</feature>
<dbReference type="Pfam" id="PF00672">
    <property type="entry name" value="HAMP"/>
    <property type="match status" value="1"/>
</dbReference>
<keyword evidence="1" id="KW-1133">Transmembrane helix</keyword>
<gene>
    <name evidence="3" type="ORF">BES34_005055</name>
</gene>
<dbReference type="EMBL" id="MCRM02000004">
    <property type="protein sequence ID" value="PNV75883.1"/>
    <property type="molecule type" value="Genomic_DNA"/>
</dbReference>